<dbReference type="GO" id="GO:0003723">
    <property type="term" value="F:RNA binding"/>
    <property type="evidence" value="ECO:0007669"/>
    <property type="project" value="TreeGrafter"/>
</dbReference>
<comment type="similarity">
    <text evidence="1">Belongs to the eukaryotic ribosomal protein eL13 family.</text>
</comment>
<comment type="caution">
    <text evidence="7">The sequence shown here is derived from an EMBL/GenBank/DDBJ whole genome shotgun (WGS) entry which is preliminary data.</text>
</comment>
<evidence type="ECO:0000256" key="4">
    <source>
        <dbReference type="ARBA" id="ARBA00035216"/>
    </source>
</evidence>
<evidence type="ECO:0000256" key="6">
    <source>
        <dbReference type="SAM" id="MobiDB-lite"/>
    </source>
</evidence>
<keyword evidence="8" id="KW-1185">Reference proteome</keyword>
<dbReference type="Proteomes" id="UP000789390">
    <property type="component" value="Unassembled WGS sequence"/>
</dbReference>
<accession>A0A8J2WLM6</accession>
<keyword evidence="2" id="KW-0689">Ribosomal protein</keyword>
<name>A0A8J2WLM6_9CRUS</name>
<dbReference type="GO" id="GO:0006412">
    <property type="term" value="P:translation"/>
    <property type="evidence" value="ECO:0007669"/>
    <property type="project" value="InterPro"/>
</dbReference>
<reference evidence="7" key="1">
    <citation type="submission" date="2021-11" db="EMBL/GenBank/DDBJ databases">
        <authorList>
            <person name="Schell T."/>
        </authorList>
    </citation>
    <scope>NUCLEOTIDE SEQUENCE</scope>
    <source>
        <strain evidence="7">M5</strain>
    </source>
</reference>
<proteinExistence type="inferred from homology"/>
<evidence type="ECO:0000256" key="2">
    <source>
        <dbReference type="ARBA" id="ARBA00022980"/>
    </source>
</evidence>
<dbReference type="GO" id="GO:0022625">
    <property type="term" value="C:cytosolic large ribosomal subunit"/>
    <property type="evidence" value="ECO:0007669"/>
    <property type="project" value="TreeGrafter"/>
</dbReference>
<dbReference type="InterPro" id="IPR001380">
    <property type="entry name" value="Ribosomal_eL13"/>
</dbReference>
<dbReference type="OrthoDB" id="10264538at2759"/>
<dbReference type="EMBL" id="CAKKLH010000112">
    <property type="protein sequence ID" value="CAH0103625.1"/>
    <property type="molecule type" value="Genomic_DNA"/>
</dbReference>
<sequence length="227" mass="25957">MAPKRNNMIPNGHFHKQWQRYVKTWFNQPARKKRRHAHRVSKARRVFPRPTTSLKPIVRCPTFRYNTRVRAGKGFSLEELRAAKIPKRFAPTIGIAVDHRRRNKSVESLQLNATRLKVYKSKLILFPRNAKKPQKTDATPEEIKLAQQLTTEVMPITRSYKMEKARAITPADRKFSPYAVLRTARTTARLAGIRAKRAKEAAEDPEAAKEAKAKAAKAKAAKGGKKK</sequence>
<dbReference type="GO" id="GO:0003735">
    <property type="term" value="F:structural constituent of ribosome"/>
    <property type="evidence" value="ECO:0007669"/>
    <property type="project" value="InterPro"/>
</dbReference>
<gene>
    <name evidence="7" type="ORF">DGAL_LOCUS6207</name>
</gene>
<protein>
    <recommendedName>
        <fullName evidence="4">Large ribosomal subunit protein eL13</fullName>
    </recommendedName>
    <alternativeName>
        <fullName evidence="5">60S ribosomal protein L13</fullName>
    </alternativeName>
</protein>
<feature type="region of interest" description="Disordered" evidence="6">
    <location>
        <begin position="197"/>
        <end position="227"/>
    </location>
</feature>
<dbReference type="Gene3D" id="1.20.5.110">
    <property type="match status" value="1"/>
</dbReference>
<feature type="compositionally biased region" description="Basic residues" evidence="6">
    <location>
        <begin position="214"/>
        <end position="227"/>
    </location>
</feature>
<evidence type="ECO:0000313" key="7">
    <source>
        <dbReference type="EMBL" id="CAH0103625.1"/>
    </source>
</evidence>
<evidence type="ECO:0000256" key="3">
    <source>
        <dbReference type="ARBA" id="ARBA00023274"/>
    </source>
</evidence>
<keyword evidence="3" id="KW-0687">Ribonucleoprotein</keyword>
<evidence type="ECO:0000256" key="1">
    <source>
        <dbReference type="ARBA" id="ARBA00005640"/>
    </source>
</evidence>
<dbReference type="AlphaFoldDB" id="A0A8J2WLM6"/>
<evidence type="ECO:0000313" key="8">
    <source>
        <dbReference type="Proteomes" id="UP000789390"/>
    </source>
</evidence>
<dbReference type="HAMAP" id="MF_00499">
    <property type="entry name" value="Ribosomal_eL13"/>
    <property type="match status" value="1"/>
</dbReference>
<dbReference type="PANTHER" id="PTHR11722">
    <property type="entry name" value="60S RIBOSOMAL PROTEIN L13"/>
    <property type="match status" value="1"/>
</dbReference>
<evidence type="ECO:0000256" key="5">
    <source>
        <dbReference type="ARBA" id="ARBA00035321"/>
    </source>
</evidence>
<dbReference type="Pfam" id="PF01294">
    <property type="entry name" value="Ribosomal_L13e"/>
    <property type="match status" value="1"/>
</dbReference>
<organism evidence="7 8">
    <name type="scientific">Daphnia galeata</name>
    <dbReference type="NCBI Taxonomy" id="27404"/>
    <lineage>
        <taxon>Eukaryota</taxon>
        <taxon>Metazoa</taxon>
        <taxon>Ecdysozoa</taxon>
        <taxon>Arthropoda</taxon>
        <taxon>Crustacea</taxon>
        <taxon>Branchiopoda</taxon>
        <taxon>Diplostraca</taxon>
        <taxon>Cladocera</taxon>
        <taxon>Anomopoda</taxon>
        <taxon>Daphniidae</taxon>
        <taxon>Daphnia</taxon>
    </lineage>
</organism>
<feature type="compositionally biased region" description="Basic and acidic residues" evidence="6">
    <location>
        <begin position="198"/>
        <end position="213"/>
    </location>
</feature>
<dbReference type="PANTHER" id="PTHR11722:SF0">
    <property type="entry name" value="LARGE RIBOSOMAL SUBUNIT PROTEIN EL13"/>
    <property type="match status" value="1"/>
</dbReference>